<proteinExistence type="predicted"/>
<evidence type="ECO:0000256" key="6">
    <source>
        <dbReference type="SAM" id="MobiDB-lite"/>
    </source>
</evidence>
<dbReference type="EMBL" id="GL377571">
    <property type="protein sequence ID" value="EFJ32929.1"/>
    <property type="molecule type" value="Genomic_DNA"/>
</dbReference>
<evidence type="ECO:0000259" key="7">
    <source>
        <dbReference type="PROSITE" id="PS50090"/>
    </source>
</evidence>
<feature type="domain" description="Myb-like" evidence="7">
    <location>
        <begin position="94"/>
        <end position="146"/>
    </location>
</feature>
<dbReference type="CDD" id="cd00167">
    <property type="entry name" value="SANT"/>
    <property type="match status" value="1"/>
</dbReference>
<dbReference type="SUPFAM" id="SSF46689">
    <property type="entry name" value="Homeodomain-like"/>
    <property type="match status" value="1"/>
</dbReference>
<dbReference type="InterPro" id="IPR017930">
    <property type="entry name" value="Myb_dom"/>
</dbReference>
<reference evidence="10 11" key="1">
    <citation type="journal article" date="2011" name="Science">
        <title>The Selaginella genome identifies genetic changes associated with the evolution of vascular plants.</title>
        <authorList>
            <person name="Banks J.A."/>
            <person name="Nishiyama T."/>
            <person name="Hasebe M."/>
            <person name="Bowman J.L."/>
            <person name="Gribskov M."/>
            <person name="dePamphilis C."/>
            <person name="Albert V.A."/>
            <person name="Aono N."/>
            <person name="Aoyama T."/>
            <person name="Ambrose B.A."/>
            <person name="Ashton N.W."/>
            <person name="Axtell M.J."/>
            <person name="Barker E."/>
            <person name="Barker M.S."/>
            <person name="Bennetzen J.L."/>
            <person name="Bonawitz N.D."/>
            <person name="Chapple C."/>
            <person name="Cheng C."/>
            <person name="Correa L.G."/>
            <person name="Dacre M."/>
            <person name="DeBarry J."/>
            <person name="Dreyer I."/>
            <person name="Elias M."/>
            <person name="Engstrom E.M."/>
            <person name="Estelle M."/>
            <person name="Feng L."/>
            <person name="Finet C."/>
            <person name="Floyd S.K."/>
            <person name="Frommer W.B."/>
            <person name="Fujita T."/>
            <person name="Gramzow L."/>
            <person name="Gutensohn M."/>
            <person name="Harholt J."/>
            <person name="Hattori M."/>
            <person name="Heyl A."/>
            <person name="Hirai T."/>
            <person name="Hiwatashi Y."/>
            <person name="Ishikawa M."/>
            <person name="Iwata M."/>
            <person name="Karol K.G."/>
            <person name="Koehler B."/>
            <person name="Kolukisaoglu U."/>
            <person name="Kubo M."/>
            <person name="Kurata T."/>
            <person name="Lalonde S."/>
            <person name="Li K."/>
            <person name="Li Y."/>
            <person name="Litt A."/>
            <person name="Lyons E."/>
            <person name="Manning G."/>
            <person name="Maruyama T."/>
            <person name="Michael T.P."/>
            <person name="Mikami K."/>
            <person name="Miyazaki S."/>
            <person name="Morinaga S."/>
            <person name="Murata T."/>
            <person name="Mueller-Roeber B."/>
            <person name="Nelson D.R."/>
            <person name="Obara M."/>
            <person name="Oguri Y."/>
            <person name="Olmstead R.G."/>
            <person name="Onodera N."/>
            <person name="Petersen B.L."/>
            <person name="Pils B."/>
            <person name="Prigge M."/>
            <person name="Rensing S.A."/>
            <person name="Riano-Pachon D.M."/>
            <person name="Roberts A.W."/>
            <person name="Sato Y."/>
            <person name="Scheller H.V."/>
            <person name="Schulz B."/>
            <person name="Schulz C."/>
            <person name="Shakirov E.V."/>
            <person name="Shibagaki N."/>
            <person name="Shinohara N."/>
            <person name="Shippen D.E."/>
            <person name="Soerensen I."/>
            <person name="Sotooka R."/>
            <person name="Sugimoto N."/>
            <person name="Sugita M."/>
            <person name="Sumikawa N."/>
            <person name="Tanurdzic M."/>
            <person name="Theissen G."/>
            <person name="Ulvskov P."/>
            <person name="Wakazuki S."/>
            <person name="Weng J.K."/>
            <person name="Willats W.W."/>
            <person name="Wipf D."/>
            <person name="Wolf P.G."/>
            <person name="Yang L."/>
            <person name="Zimmer A.D."/>
            <person name="Zhu Q."/>
            <person name="Mitros T."/>
            <person name="Hellsten U."/>
            <person name="Loque D."/>
            <person name="Otillar R."/>
            <person name="Salamov A."/>
            <person name="Schmutz J."/>
            <person name="Shapiro H."/>
            <person name="Lindquist E."/>
            <person name="Lucas S."/>
            <person name="Rokhsar D."/>
            <person name="Grigoriev I.V."/>
        </authorList>
    </citation>
    <scope>NUCLEOTIDE SEQUENCE [LARGE SCALE GENOMIC DNA]</scope>
</reference>
<dbReference type="PANTHER" id="PTHR44191:SF62">
    <property type="entry name" value="OS04G0341900 PROTEIN"/>
    <property type="match status" value="1"/>
</dbReference>
<protein>
    <submittedName>
        <fullName evidence="10">Uncharacterized protein</fullName>
    </submittedName>
</protein>
<name>D8R3E0_SELML</name>
<evidence type="ECO:0000256" key="3">
    <source>
        <dbReference type="ARBA" id="ARBA00023125"/>
    </source>
</evidence>
<evidence type="ECO:0000256" key="4">
    <source>
        <dbReference type="ARBA" id="ARBA00023163"/>
    </source>
</evidence>
<dbReference type="NCBIfam" id="TIGR01557">
    <property type="entry name" value="myb_SHAQKYF"/>
    <property type="match status" value="1"/>
</dbReference>
<dbReference type="FunFam" id="1.10.10.60:FF:000009">
    <property type="entry name" value="transcription factor MYB1R1"/>
    <property type="match status" value="1"/>
</dbReference>
<comment type="subcellular location">
    <subcellularLocation>
        <location evidence="1">Nucleus</location>
    </subcellularLocation>
</comment>
<dbReference type="InterPro" id="IPR006447">
    <property type="entry name" value="Myb_dom_plants"/>
</dbReference>
<keyword evidence="5" id="KW-0539">Nucleus</keyword>
<evidence type="ECO:0000313" key="11">
    <source>
        <dbReference type="Proteomes" id="UP000001514"/>
    </source>
</evidence>
<evidence type="ECO:0000259" key="9">
    <source>
        <dbReference type="PROSITE" id="PS51294"/>
    </source>
</evidence>
<dbReference type="KEGG" id="smo:SELMODRAFT_439294"/>
<dbReference type="PANTHER" id="PTHR44191">
    <property type="entry name" value="TRANSCRIPTION FACTOR KUA1"/>
    <property type="match status" value="1"/>
</dbReference>
<dbReference type="GO" id="GO:0005634">
    <property type="term" value="C:nucleus"/>
    <property type="evidence" value="ECO:0007669"/>
    <property type="project" value="UniProtKB-SubCell"/>
</dbReference>
<organism evidence="11">
    <name type="scientific">Selaginella moellendorffii</name>
    <name type="common">Spikemoss</name>
    <dbReference type="NCBI Taxonomy" id="88036"/>
    <lineage>
        <taxon>Eukaryota</taxon>
        <taxon>Viridiplantae</taxon>
        <taxon>Streptophyta</taxon>
        <taxon>Embryophyta</taxon>
        <taxon>Tracheophyta</taxon>
        <taxon>Lycopodiopsida</taxon>
        <taxon>Selaginellales</taxon>
        <taxon>Selaginellaceae</taxon>
        <taxon>Selaginella</taxon>
    </lineage>
</organism>
<dbReference type="GO" id="GO:0009723">
    <property type="term" value="P:response to ethylene"/>
    <property type="evidence" value="ECO:0000318"/>
    <property type="project" value="GO_Central"/>
</dbReference>
<dbReference type="Gramene" id="EFJ32929">
    <property type="protein sequence ID" value="EFJ32929"/>
    <property type="gene ID" value="SELMODRAFT_439294"/>
</dbReference>
<dbReference type="STRING" id="88036.D8R3E0"/>
<feature type="domain" description="HTH myb-type" evidence="9">
    <location>
        <begin position="94"/>
        <end position="150"/>
    </location>
</feature>
<sequence>MPGDSPVCMALEMPDEMSSCSCSNSDHENLRPSRGVRLFGVDLLSSEGMRKSVSLSNLSHYATASSNNIGMQEHLDTTDGYVSDGLVQTNSNARARRKGVPWTEDEHRLFLLGLQKLGKGDWRGISKTFVTTRTPTQVASHAQKYFIRQSNLSKRKRRSSLFDISPGQDLSLPDSALAKNVSLQTSFLELGLGHDRVAIPVAPPLEKIMEEKVFFPSQEGGNPSNGANFEEDKDDPVATNEEPVPGTGTGAVAATRGIAIDAPAPALWLDLRSQASAMSSEQQQNEALGPLKSNVVKPVASISTGPVRIMEDRELAATGGPSILSLKLEQPVRHSAFHVSSAFASAGAAAAGLEAPIQCT</sequence>
<keyword evidence="3" id="KW-0238">DNA-binding</keyword>
<dbReference type="InterPro" id="IPR052245">
    <property type="entry name" value="Plant_Stress_Dev_TF"/>
</dbReference>
<dbReference type="PROSITE" id="PS50090">
    <property type="entry name" value="MYB_LIKE"/>
    <property type="match status" value="1"/>
</dbReference>
<evidence type="ECO:0000313" key="10">
    <source>
        <dbReference type="EMBL" id="EFJ32929.1"/>
    </source>
</evidence>
<dbReference type="GO" id="GO:0003677">
    <property type="term" value="F:DNA binding"/>
    <property type="evidence" value="ECO:0007669"/>
    <property type="project" value="UniProtKB-KW"/>
</dbReference>
<dbReference type="Gene3D" id="1.10.10.60">
    <property type="entry name" value="Homeodomain-like"/>
    <property type="match status" value="1"/>
</dbReference>
<dbReference type="HOGENOM" id="CLU_038424_1_0_1"/>
<dbReference type="InterPro" id="IPR017884">
    <property type="entry name" value="SANT_dom"/>
</dbReference>
<dbReference type="SMART" id="SM00717">
    <property type="entry name" value="SANT"/>
    <property type="match status" value="1"/>
</dbReference>
<dbReference type="InterPro" id="IPR001005">
    <property type="entry name" value="SANT/Myb"/>
</dbReference>
<evidence type="ECO:0000256" key="2">
    <source>
        <dbReference type="ARBA" id="ARBA00023015"/>
    </source>
</evidence>
<keyword evidence="11" id="KW-1185">Reference proteome</keyword>
<dbReference type="AlphaFoldDB" id="D8R3E0"/>
<keyword evidence="2" id="KW-0805">Transcription regulation</keyword>
<evidence type="ECO:0000256" key="5">
    <source>
        <dbReference type="ARBA" id="ARBA00023242"/>
    </source>
</evidence>
<dbReference type="Pfam" id="PF00249">
    <property type="entry name" value="Myb_DNA-binding"/>
    <property type="match status" value="1"/>
</dbReference>
<dbReference type="PROSITE" id="PS51294">
    <property type="entry name" value="HTH_MYB"/>
    <property type="match status" value="1"/>
</dbReference>
<gene>
    <name evidence="10" type="ORF">SELMODRAFT_439294</name>
</gene>
<evidence type="ECO:0000259" key="8">
    <source>
        <dbReference type="PROSITE" id="PS51293"/>
    </source>
</evidence>
<dbReference type="Proteomes" id="UP000001514">
    <property type="component" value="Unassembled WGS sequence"/>
</dbReference>
<dbReference type="InParanoid" id="D8R3E0"/>
<evidence type="ECO:0000256" key="1">
    <source>
        <dbReference type="ARBA" id="ARBA00004123"/>
    </source>
</evidence>
<dbReference type="GO" id="GO:0009739">
    <property type="term" value="P:response to gibberellin"/>
    <property type="evidence" value="ECO:0000318"/>
    <property type="project" value="GO_Central"/>
</dbReference>
<dbReference type="eggNOG" id="ENOG502QUPG">
    <property type="taxonomic scope" value="Eukaryota"/>
</dbReference>
<dbReference type="PROSITE" id="PS51293">
    <property type="entry name" value="SANT"/>
    <property type="match status" value="1"/>
</dbReference>
<feature type="domain" description="SANT" evidence="8">
    <location>
        <begin position="102"/>
        <end position="150"/>
    </location>
</feature>
<feature type="region of interest" description="Disordered" evidence="6">
    <location>
        <begin position="217"/>
        <end position="245"/>
    </location>
</feature>
<accession>D8R3E0</accession>
<dbReference type="InterPro" id="IPR009057">
    <property type="entry name" value="Homeodomain-like_sf"/>
</dbReference>
<keyword evidence="4" id="KW-0804">Transcription</keyword>
<dbReference type="OrthoDB" id="118550at2759"/>
<dbReference type="GO" id="GO:0006355">
    <property type="term" value="P:regulation of DNA-templated transcription"/>
    <property type="evidence" value="ECO:0007669"/>
    <property type="project" value="UniProtKB-ARBA"/>
</dbReference>